<accession>A0A173SPG7</accession>
<name>A0A173SPG7_ANAHA</name>
<dbReference type="PANTHER" id="PTHR30619:SF1">
    <property type="entry name" value="RECOMBINATION PROTEIN 2"/>
    <property type="match status" value="1"/>
</dbReference>
<dbReference type="InterPro" id="IPR052159">
    <property type="entry name" value="Competence_DNA_uptake"/>
</dbReference>
<protein>
    <submittedName>
        <fullName evidence="2">ComEC family competence protein</fullName>
    </submittedName>
</protein>
<dbReference type="AlphaFoldDB" id="A0A173SPG7"/>
<proteinExistence type="predicted"/>
<evidence type="ECO:0000313" key="3">
    <source>
        <dbReference type="Proteomes" id="UP000095553"/>
    </source>
</evidence>
<evidence type="ECO:0000259" key="1">
    <source>
        <dbReference type="SMART" id="SM00849"/>
    </source>
</evidence>
<evidence type="ECO:0000313" key="2">
    <source>
        <dbReference type="EMBL" id="CUM92263.1"/>
    </source>
</evidence>
<gene>
    <name evidence="2" type="ORF">ERS852571_01397</name>
</gene>
<dbReference type="CDD" id="cd07731">
    <property type="entry name" value="ComA-like_MBL-fold"/>
    <property type="match status" value="1"/>
</dbReference>
<dbReference type="PANTHER" id="PTHR30619">
    <property type="entry name" value="DNA INTERNALIZATION/COMPETENCE PROTEIN COMEC/REC2"/>
    <property type="match status" value="1"/>
</dbReference>
<reference evidence="2 3" key="1">
    <citation type="submission" date="2015-09" db="EMBL/GenBank/DDBJ databases">
        <authorList>
            <consortium name="Pathogen Informatics"/>
        </authorList>
    </citation>
    <scope>NUCLEOTIDE SEQUENCE [LARGE SCALE GENOMIC DNA]</scope>
    <source>
        <strain evidence="2 3">2789STDY5834959</strain>
    </source>
</reference>
<dbReference type="InterPro" id="IPR001279">
    <property type="entry name" value="Metallo-B-lactamas"/>
</dbReference>
<dbReference type="InterPro" id="IPR036866">
    <property type="entry name" value="RibonucZ/Hydroxyglut_hydro"/>
</dbReference>
<feature type="domain" description="Metallo-beta-lactamase" evidence="1">
    <location>
        <begin position="49"/>
        <end position="245"/>
    </location>
</feature>
<sequence length="292" mass="33239">MFQKSKKNNVKLAFVLVVSLVLILSILCQHRTEAKKIPTLKVYFIDVGQGSSILVKSENKNTLIDTGDEKYYDKLDSFLKKNNIDTVDQMILTHNDPDHIGNADKLIKTRKVKSIIRAKYGYKKNKSTKDAKELNTAISKYHIKTLKVKTGNKIDFGNNAKGTVLSPGKNYKKVNQTSIVIRLVYGKYSYLFTGDIYSSNESELIKKFNVRSTVLQIPHHGSYTSSSEAFLKKVNAKYAVISCGKNNPYNHPRPEAMRRIKKYISNKNLYRTDQDGTILFSNDTKKLTIQLK</sequence>
<dbReference type="SMART" id="SM00849">
    <property type="entry name" value="Lactamase_B"/>
    <property type="match status" value="1"/>
</dbReference>
<dbReference type="EMBL" id="CYXY01000007">
    <property type="protein sequence ID" value="CUM92263.1"/>
    <property type="molecule type" value="Genomic_DNA"/>
</dbReference>
<dbReference type="Pfam" id="PF00753">
    <property type="entry name" value="Lactamase_B"/>
    <property type="match status" value="1"/>
</dbReference>
<dbReference type="RefSeq" id="WP_055072752.1">
    <property type="nucleotide sequence ID" value="NZ_CYXY01000007.1"/>
</dbReference>
<dbReference type="InterPro" id="IPR035681">
    <property type="entry name" value="ComA-like_MBL"/>
</dbReference>
<dbReference type="SUPFAM" id="SSF56281">
    <property type="entry name" value="Metallo-hydrolase/oxidoreductase"/>
    <property type="match status" value="1"/>
</dbReference>
<organism evidence="2 3">
    <name type="scientific">Anaerostipes hadrus</name>
    <dbReference type="NCBI Taxonomy" id="649756"/>
    <lineage>
        <taxon>Bacteria</taxon>
        <taxon>Bacillati</taxon>
        <taxon>Bacillota</taxon>
        <taxon>Clostridia</taxon>
        <taxon>Lachnospirales</taxon>
        <taxon>Lachnospiraceae</taxon>
        <taxon>Anaerostipes</taxon>
    </lineage>
</organism>
<dbReference type="Proteomes" id="UP000095553">
    <property type="component" value="Unassembled WGS sequence"/>
</dbReference>
<dbReference type="Gene3D" id="3.60.15.10">
    <property type="entry name" value="Ribonuclease Z/Hydroxyacylglutathione hydrolase-like"/>
    <property type="match status" value="1"/>
</dbReference>